<evidence type="ECO:0000313" key="4">
    <source>
        <dbReference type="EMBL" id="MFD2311344.1"/>
    </source>
</evidence>
<dbReference type="InterPro" id="IPR006860">
    <property type="entry name" value="FecR"/>
</dbReference>
<comment type="caution">
    <text evidence="4">The sequence shown here is derived from an EMBL/GenBank/DDBJ whole genome shotgun (WGS) entry which is preliminary data.</text>
</comment>
<dbReference type="Pfam" id="PF16220">
    <property type="entry name" value="DUF4880"/>
    <property type="match status" value="1"/>
</dbReference>
<dbReference type="Proteomes" id="UP001597425">
    <property type="component" value="Unassembled WGS sequence"/>
</dbReference>
<dbReference type="PIRSF" id="PIRSF018266">
    <property type="entry name" value="FecR"/>
    <property type="match status" value="1"/>
</dbReference>
<protein>
    <submittedName>
        <fullName evidence="4">FecR family protein</fullName>
    </submittedName>
</protein>
<dbReference type="InterPro" id="IPR032623">
    <property type="entry name" value="FecR_N"/>
</dbReference>
<dbReference type="PANTHER" id="PTHR30273:SF2">
    <property type="entry name" value="PROTEIN FECR"/>
    <property type="match status" value="1"/>
</dbReference>
<proteinExistence type="predicted"/>
<keyword evidence="1" id="KW-0812">Transmembrane</keyword>
<dbReference type="Gene3D" id="2.60.120.1440">
    <property type="match status" value="1"/>
</dbReference>
<dbReference type="PANTHER" id="PTHR30273">
    <property type="entry name" value="PERIPLASMIC SIGNAL SENSOR AND SIGMA FACTOR ACTIVATOR FECR-RELATED"/>
    <property type="match status" value="1"/>
</dbReference>
<reference evidence="5" key="1">
    <citation type="journal article" date="2019" name="Int. J. Syst. Evol. Microbiol.">
        <title>The Global Catalogue of Microorganisms (GCM) 10K type strain sequencing project: providing services to taxonomists for standard genome sequencing and annotation.</title>
        <authorList>
            <consortium name="The Broad Institute Genomics Platform"/>
            <consortium name="The Broad Institute Genome Sequencing Center for Infectious Disease"/>
            <person name="Wu L."/>
            <person name="Ma J."/>
        </authorList>
    </citation>
    <scope>NUCLEOTIDE SEQUENCE [LARGE SCALE GENOMIC DNA]</scope>
    <source>
        <strain evidence="5">KCTC 12848</strain>
    </source>
</reference>
<feature type="domain" description="FecR N-terminal" evidence="3">
    <location>
        <begin position="14"/>
        <end position="55"/>
    </location>
</feature>
<accession>A0ABW5EE18</accession>
<evidence type="ECO:0000259" key="3">
    <source>
        <dbReference type="Pfam" id="PF16220"/>
    </source>
</evidence>
<dbReference type="EMBL" id="JBHUJD010000016">
    <property type="protein sequence ID" value="MFD2311344.1"/>
    <property type="molecule type" value="Genomic_DNA"/>
</dbReference>
<dbReference type="Gene3D" id="3.55.50.30">
    <property type="match status" value="1"/>
</dbReference>
<keyword evidence="1" id="KW-1133">Transmembrane helix</keyword>
<feature type="domain" description="FecR protein" evidence="2">
    <location>
        <begin position="114"/>
        <end position="206"/>
    </location>
</feature>
<keyword evidence="1" id="KW-0472">Membrane</keyword>
<dbReference type="InterPro" id="IPR012373">
    <property type="entry name" value="Ferrdict_sens_TM"/>
</dbReference>
<evidence type="ECO:0000313" key="5">
    <source>
        <dbReference type="Proteomes" id="UP001597425"/>
    </source>
</evidence>
<dbReference type="RefSeq" id="WP_265721934.1">
    <property type="nucleotide sequence ID" value="NZ_JAPIVK010000016.1"/>
</dbReference>
<dbReference type="Pfam" id="PF04773">
    <property type="entry name" value="FecR"/>
    <property type="match status" value="1"/>
</dbReference>
<evidence type="ECO:0000259" key="2">
    <source>
        <dbReference type="Pfam" id="PF04773"/>
    </source>
</evidence>
<evidence type="ECO:0000256" key="1">
    <source>
        <dbReference type="SAM" id="Phobius"/>
    </source>
</evidence>
<name>A0ABW5EE18_9GAMM</name>
<organism evidence="4 5">
    <name type="scientific">Microbulbifer halophilus</name>
    <dbReference type="NCBI Taxonomy" id="453963"/>
    <lineage>
        <taxon>Bacteria</taxon>
        <taxon>Pseudomonadati</taxon>
        <taxon>Pseudomonadota</taxon>
        <taxon>Gammaproteobacteria</taxon>
        <taxon>Cellvibrionales</taxon>
        <taxon>Microbulbiferaceae</taxon>
        <taxon>Microbulbifer</taxon>
    </lineage>
</organism>
<gene>
    <name evidence="4" type="ORF">ACFSKX_13040</name>
</gene>
<sequence>MKRVERVTDESIERAAADWLAREEGGALGPAERRRLDHWLRRDERHRLAYANCRQLCLMTDFLAGDEELQAEIAGARRPARQRAFGWKTLLQLAAVMLLALGAVWLQQYFAVDYYQTQIGEQRVVHLRDGSTLMLNTDSRVGVRYTRGQRSLFLERGEAFFMVAGNPQRPFVVDVQGSEVRALGTAFNVALRAGDARVAVTQGVVEVRAAGAGQRRLARMLPGEGFHYSPEQPRQNSGVGKVNLEKVTAWQTDRIYFDNDRLEDAVAEYNRYTTRKMVLVGDQLAGKRISGVFNIGDADALAFALKESFGARINKSDQRILVLPGRD</sequence>
<feature type="transmembrane region" description="Helical" evidence="1">
    <location>
        <begin position="85"/>
        <end position="106"/>
    </location>
</feature>
<keyword evidence="5" id="KW-1185">Reference proteome</keyword>